<dbReference type="Proteomes" id="UP001209317">
    <property type="component" value="Unassembled WGS sequence"/>
</dbReference>
<evidence type="ECO:0000259" key="9">
    <source>
        <dbReference type="Pfam" id="PF14322"/>
    </source>
</evidence>
<evidence type="ECO:0000256" key="7">
    <source>
        <dbReference type="SAM" id="SignalP"/>
    </source>
</evidence>
<dbReference type="RefSeq" id="WP_263037768.1">
    <property type="nucleotide sequence ID" value="NZ_JAOTPL010000008.1"/>
</dbReference>
<dbReference type="AlphaFoldDB" id="A0AAE3ILD8"/>
<dbReference type="Gene3D" id="1.25.40.390">
    <property type="match status" value="1"/>
</dbReference>
<dbReference type="InterPro" id="IPR033985">
    <property type="entry name" value="SusD-like_N"/>
</dbReference>
<feature type="chain" id="PRO_5042056649" evidence="7">
    <location>
        <begin position="25"/>
        <end position="546"/>
    </location>
</feature>
<dbReference type="InterPro" id="IPR012944">
    <property type="entry name" value="SusD_RagB_dom"/>
</dbReference>
<keyword evidence="5" id="KW-0998">Cell outer membrane</keyword>
<feature type="domain" description="SusD-like N-terminal" evidence="9">
    <location>
        <begin position="46"/>
        <end position="219"/>
    </location>
</feature>
<name>A0AAE3ILD8_9BACT</name>
<reference evidence="10" key="1">
    <citation type="submission" date="2022-10" db="EMBL/GenBank/DDBJ databases">
        <authorList>
            <person name="Kim H.S."/>
            <person name="Kim J.-S."/>
            <person name="Suh M.K."/>
            <person name="Eom M.K."/>
            <person name="Lee J.-S."/>
        </authorList>
    </citation>
    <scope>NUCLEOTIDE SEQUENCE</scope>
    <source>
        <strain evidence="10">LIP-5</strain>
    </source>
</reference>
<feature type="compositionally biased region" description="Basic and acidic residues" evidence="6">
    <location>
        <begin position="361"/>
        <end position="374"/>
    </location>
</feature>
<organism evidence="10 11">
    <name type="scientific">Haoranjiania flava</name>
    <dbReference type="NCBI Taxonomy" id="1856322"/>
    <lineage>
        <taxon>Bacteria</taxon>
        <taxon>Pseudomonadati</taxon>
        <taxon>Bacteroidota</taxon>
        <taxon>Chitinophagia</taxon>
        <taxon>Chitinophagales</taxon>
        <taxon>Chitinophagaceae</taxon>
        <taxon>Haoranjiania</taxon>
    </lineage>
</organism>
<evidence type="ECO:0000256" key="6">
    <source>
        <dbReference type="SAM" id="MobiDB-lite"/>
    </source>
</evidence>
<feature type="signal peptide" evidence="7">
    <location>
        <begin position="1"/>
        <end position="24"/>
    </location>
</feature>
<dbReference type="InterPro" id="IPR011990">
    <property type="entry name" value="TPR-like_helical_dom_sf"/>
</dbReference>
<evidence type="ECO:0000313" key="11">
    <source>
        <dbReference type="Proteomes" id="UP001209317"/>
    </source>
</evidence>
<dbReference type="Pfam" id="PF07980">
    <property type="entry name" value="SusD_RagB"/>
    <property type="match status" value="1"/>
</dbReference>
<evidence type="ECO:0000313" key="10">
    <source>
        <dbReference type="EMBL" id="MCU7694282.1"/>
    </source>
</evidence>
<dbReference type="Pfam" id="PF14322">
    <property type="entry name" value="SusD-like_3"/>
    <property type="match status" value="1"/>
</dbReference>
<evidence type="ECO:0000256" key="1">
    <source>
        <dbReference type="ARBA" id="ARBA00004442"/>
    </source>
</evidence>
<evidence type="ECO:0000259" key="8">
    <source>
        <dbReference type="Pfam" id="PF07980"/>
    </source>
</evidence>
<proteinExistence type="inferred from homology"/>
<dbReference type="SUPFAM" id="SSF48452">
    <property type="entry name" value="TPR-like"/>
    <property type="match status" value="1"/>
</dbReference>
<protein>
    <submittedName>
        <fullName evidence="10">RagB/SusD family nutrient uptake outer membrane protein</fullName>
    </submittedName>
</protein>
<sequence length="546" mass="62407">MKIMKTYKIMFVAAGILSLSSCMNKLDLYPTNQFTEENYWTNSQKAQSFLNDAYHNMADAERYFYNEALSDNAVNLRGDVQGAASIASGVADAGHGRFSNEWFRRYQSIRNANMLLENIDKVPNMDEALKERMKAEARFIRAFAYFHLATWFGDVPLFNTVINFNDSKTISRSPHQQVISFVLSELDAIESTLPVQYPQNERGKITRGAVIGMKARVHLLESNWQQVIAETEKLITSTANGAYSLFPSYAGLFEEANEFNSEVIFDFQYVQPNVSYNTFFDIAPLSVGARLNSLAPTQELVDSYLMMNGKRITDPASGYNENEPYVNRDPRLTATVVYHGYQWQRPDGSFKTIYTRPGTDPVRDENGNAADEYRPGSSSSPTGYYFRKYYDLNSGTNFRSGLNLIIMRYADILLMYAEAKNELGQMTEEVWNKTIRAIRQRAGFTAAEALNFNAALSNAQIREIIRNERRTELVLESLRIFDIKRWRIAGQVLNGWVHGAKFGPASVDNGYLRVQQRVFDPAKHYLWPIPRQERNINPNLTQNPNW</sequence>
<keyword evidence="4" id="KW-0472">Membrane</keyword>
<gene>
    <name evidence="10" type="ORF">OD355_07120</name>
</gene>
<evidence type="ECO:0000256" key="2">
    <source>
        <dbReference type="ARBA" id="ARBA00006275"/>
    </source>
</evidence>
<evidence type="ECO:0000256" key="5">
    <source>
        <dbReference type="ARBA" id="ARBA00023237"/>
    </source>
</evidence>
<comment type="similarity">
    <text evidence="2">Belongs to the SusD family.</text>
</comment>
<dbReference type="GO" id="GO:0009279">
    <property type="term" value="C:cell outer membrane"/>
    <property type="evidence" value="ECO:0007669"/>
    <property type="project" value="UniProtKB-SubCell"/>
</dbReference>
<feature type="region of interest" description="Disordered" evidence="6">
    <location>
        <begin position="357"/>
        <end position="378"/>
    </location>
</feature>
<evidence type="ECO:0000256" key="4">
    <source>
        <dbReference type="ARBA" id="ARBA00023136"/>
    </source>
</evidence>
<keyword evidence="3 7" id="KW-0732">Signal</keyword>
<dbReference type="PROSITE" id="PS51257">
    <property type="entry name" value="PROKAR_LIPOPROTEIN"/>
    <property type="match status" value="1"/>
</dbReference>
<dbReference type="CDD" id="cd08977">
    <property type="entry name" value="SusD"/>
    <property type="match status" value="1"/>
</dbReference>
<dbReference type="EMBL" id="JAOTPL010000008">
    <property type="protein sequence ID" value="MCU7694282.1"/>
    <property type="molecule type" value="Genomic_DNA"/>
</dbReference>
<feature type="domain" description="RagB/SusD" evidence="8">
    <location>
        <begin position="262"/>
        <end position="546"/>
    </location>
</feature>
<comment type="caution">
    <text evidence="10">The sequence shown here is derived from an EMBL/GenBank/DDBJ whole genome shotgun (WGS) entry which is preliminary data.</text>
</comment>
<comment type="subcellular location">
    <subcellularLocation>
        <location evidence="1">Cell outer membrane</location>
    </subcellularLocation>
</comment>
<keyword evidence="11" id="KW-1185">Reference proteome</keyword>
<evidence type="ECO:0000256" key="3">
    <source>
        <dbReference type="ARBA" id="ARBA00022729"/>
    </source>
</evidence>
<accession>A0AAE3ILD8</accession>